<dbReference type="OrthoDB" id="9931295at2"/>
<dbReference type="EMBL" id="OBQC01000001">
    <property type="protein sequence ID" value="SOC35641.1"/>
    <property type="molecule type" value="Genomic_DNA"/>
</dbReference>
<gene>
    <name evidence="2" type="ORF">SAMN05877842_101529</name>
</gene>
<organism evidence="2 3">
    <name type="scientific">Ureibacillus acetophenoni</name>
    <dbReference type="NCBI Taxonomy" id="614649"/>
    <lineage>
        <taxon>Bacteria</taxon>
        <taxon>Bacillati</taxon>
        <taxon>Bacillota</taxon>
        <taxon>Bacilli</taxon>
        <taxon>Bacillales</taxon>
        <taxon>Caryophanaceae</taxon>
        <taxon>Ureibacillus</taxon>
    </lineage>
</organism>
<keyword evidence="1" id="KW-0472">Membrane</keyword>
<feature type="transmembrane region" description="Helical" evidence="1">
    <location>
        <begin position="169"/>
        <end position="187"/>
    </location>
</feature>
<feature type="transmembrane region" description="Helical" evidence="1">
    <location>
        <begin position="143"/>
        <end position="163"/>
    </location>
</feature>
<evidence type="ECO:0000256" key="1">
    <source>
        <dbReference type="SAM" id="Phobius"/>
    </source>
</evidence>
<protein>
    <submittedName>
        <fullName evidence="2">Uncharacterized protein</fullName>
    </submittedName>
</protein>
<sequence length="200" mass="23546">MRASLYLNFKEHLASIILTVCLIVLNAVSIYMFDAIKSIEIFIIIFNVTLTIEIISTYRRKSWERHLHTFPIKKESFIKAPMIIAWGHCTLLFLISIPVVFLRDGSLFDNFRGYLLFYCASIVTIAVIFYLNFRYKYREKIKGLSYFVAFVTTIVAAIGYMFVVVLLGFLPLYIVPLLFHIPLWYSYKWCVKKYKQMDII</sequence>
<dbReference type="RefSeq" id="WP_097148065.1">
    <property type="nucleotide sequence ID" value="NZ_OBQC01000001.1"/>
</dbReference>
<reference evidence="3" key="1">
    <citation type="submission" date="2017-08" db="EMBL/GenBank/DDBJ databases">
        <authorList>
            <person name="Varghese N."/>
            <person name="Submissions S."/>
        </authorList>
    </citation>
    <scope>NUCLEOTIDE SEQUENCE [LARGE SCALE GENOMIC DNA]</scope>
    <source>
        <strain evidence="3">JC23</strain>
    </source>
</reference>
<feature type="transmembrane region" description="Helical" evidence="1">
    <location>
        <begin position="12"/>
        <end position="33"/>
    </location>
</feature>
<name>A0A285U5U7_9BACL</name>
<accession>A0A285U5U7</accession>
<dbReference type="AlphaFoldDB" id="A0A285U5U7"/>
<evidence type="ECO:0000313" key="3">
    <source>
        <dbReference type="Proteomes" id="UP000219252"/>
    </source>
</evidence>
<proteinExistence type="predicted"/>
<keyword evidence="3" id="KW-1185">Reference proteome</keyword>
<keyword evidence="1" id="KW-1133">Transmembrane helix</keyword>
<feature type="transmembrane region" description="Helical" evidence="1">
    <location>
        <begin position="39"/>
        <end position="59"/>
    </location>
</feature>
<keyword evidence="1" id="KW-0812">Transmembrane</keyword>
<evidence type="ECO:0000313" key="2">
    <source>
        <dbReference type="EMBL" id="SOC35641.1"/>
    </source>
</evidence>
<dbReference type="Proteomes" id="UP000219252">
    <property type="component" value="Unassembled WGS sequence"/>
</dbReference>
<feature type="transmembrane region" description="Helical" evidence="1">
    <location>
        <begin position="80"/>
        <end position="101"/>
    </location>
</feature>
<feature type="transmembrane region" description="Helical" evidence="1">
    <location>
        <begin position="113"/>
        <end position="131"/>
    </location>
</feature>